<feature type="non-terminal residue" evidence="2">
    <location>
        <position position="1"/>
    </location>
</feature>
<dbReference type="Pfam" id="PF04101">
    <property type="entry name" value="Glyco_tran_28_C"/>
    <property type="match status" value="1"/>
</dbReference>
<evidence type="ECO:0000313" key="2">
    <source>
        <dbReference type="EMBL" id="EKC46241.1"/>
    </source>
</evidence>
<dbReference type="PANTHER" id="PTHR21015:SF22">
    <property type="entry name" value="GLYCOSYLTRANSFERASE"/>
    <property type="match status" value="1"/>
</dbReference>
<comment type="caution">
    <text evidence="2">The sequence shown here is derived from an EMBL/GenBank/DDBJ whole genome shotgun (WGS) entry which is preliminary data.</text>
</comment>
<proteinExistence type="predicted"/>
<sequence>AKLGVSPDSIMVLSMGGSLGAKAINENMTALIAERWQNKNLFFMHSTGKYGKWVPEKLKELGVDENKASNVVIREYIDDMDVCLAASDLVIGRAGASSLSEIEAVGRASILIPSPNVAENHQYHNAMALVENDAARVIEEKDLTSEKLISEFDSLVADRETLVRLGRNAKKIGG</sequence>
<dbReference type="EMBL" id="AJWY01013698">
    <property type="protein sequence ID" value="EKC46241.1"/>
    <property type="molecule type" value="Genomic_DNA"/>
</dbReference>
<dbReference type="Gene3D" id="3.40.50.2000">
    <property type="entry name" value="Glycogen Phosphorylase B"/>
    <property type="match status" value="1"/>
</dbReference>
<keyword evidence="2" id="KW-0808">Transferase</keyword>
<dbReference type="PANTHER" id="PTHR21015">
    <property type="entry name" value="UDP-N-ACETYLGLUCOSAMINE--N-ACETYLMURAMYL-(PENTAPEPTIDE) PYROPHOSPHORYL-UNDECAPRENOL N-ACETYLGLUCOSAMINE TRANSFERASE 1"/>
    <property type="match status" value="1"/>
</dbReference>
<name>K1SFP7_9ZZZZ</name>
<dbReference type="GO" id="GO:0016758">
    <property type="term" value="F:hexosyltransferase activity"/>
    <property type="evidence" value="ECO:0007669"/>
    <property type="project" value="InterPro"/>
</dbReference>
<dbReference type="AlphaFoldDB" id="K1SFP7"/>
<protein>
    <submittedName>
        <fullName evidence="2">Undecaprenyldiphospho-muramoylpentapeptide beta-N-acetylglucosaminyltransferase</fullName>
    </submittedName>
</protein>
<keyword evidence="2" id="KW-0328">Glycosyltransferase</keyword>
<dbReference type="CDD" id="cd03785">
    <property type="entry name" value="GT28_MurG"/>
    <property type="match status" value="1"/>
</dbReference>
<reference evidence="2" key="1">
    <citation type="journal article" date="2013" name="Environ. Microbiol.">
        <title>Microbiota from the distal guts of lean and obese adolescents exhibit partial functional redundancy besides clear differences in community structure.</title>
        <authorList>
            <person name="Ferrer M."/>
            <person name="Ruiz A."/>
            <person name="Lanza F."/>
            <person name="Haange S.B."/>
            <person name="Oberbach A."/>
            <person name="Till H."/>
            <person name="Bargiela R."/>
            <person name="Campoy C."/>
            <person name="Segura M.T."/>
            <person name="Richter M."/>
            <person name="von Bergen M."/>
            <person name="Seifert J."/>
            <person name="Suarez A."/>
        </authorList>
    </citation>
    <scope>NUCLEOTIDE SEQUENCE</scope>
</reference>
<evidence type="ECO:0000259" key="1">
    <source>
        <dbReference type="Pfam" id="PF04101"/>
    </source>
</evidence>
<feature type="domain" description="Glycosyl transferase family 28 C-terminal" evidence="1">
    <location>
        <begin position="12"/>
        <end position="168"/>
    </location>
</feature>
<accession>K1SFP7</accession>
<gene>
    <name evidence="2" type="ORF">LEA_19934</name>
</gene>
<dbReference type="InterPro" id="IPR007235">
    <property type="entry name" value="Glyco_trans_28_C"/>
</dbReference>
<dbReference type="SUPFAM" id="SSF53756">
    <property type="entry name" value="UDP-Glycosyltransferase/glycogen phosphorylase"/>
    <property type="match status" value="1"/>
</dbReference>
<organism evidence="2">
    <name type="scientific">human gut metagenome</name>
    <dbReference type="NCBI Taxonomy" id="408170"/>
    <lineage>
        <taxon>unclassified sequences</taxon>
        <taxon>metagenomes</taxon>
        <taxon>organismal metagenomes</taxon>
    </lineage>
</organism>